<feature type="domain" description="CRISPR type III-associated protein" evidence="3">
    <location>
        <begin position="49"/>
        <end position="215"/>
    </location>
</feature>
<protein>
    <submittedName>
        <fullName evidence="4">CRISPR/Cas system CSM-associated protein Csm3 (Group 7 of RAMP superfamily)</fullName>
    </submittedName>
</protein>
<sequence>MKIERESRTMNRDLPQTSPKGTDYGRPFGYNKICGRLCIELEGSLASALSIGSGEQEKTDSDVILDSKGNPFIPGSALAGALRAYTGEIGRKKEADQLFGKPKDESPGGDSDRQSRIFVYDTQIQNAQIGIRDGVRLGEAKTADPKSKYEIQIIESNGNFKMRLEFIERESQKVQKDLKKLMDDDLRLVWSWVHGFTTGELRLGARSQRGFGQFKIEKVRIKTFNMEEQASYLEWLEWDWEKPDAFLLEESIDITHGAEGQYAKWLRTEGKEAVRKFIHCFEVPLDIPYTLLIRTYSTAFKRIDEMPDYEQLTAGGGGEEALIPGSSIAGAFRSHIAKIIKEIAHFESWEKAQSRLNPFFGTWMKNDAKNGGNGDKILASRIIFEETVVNGGNQLPVFRNAIDRFTGGTVEGALYEEVPWTGGNVLLRIFLQKDRHKEGTQDSDDIICGLLLWAILDLQAGILPIGGETAIGRGIFSSSGKKGEEILLDGQPLSEQKKEKYLQRAVQWAKETEDECTEG</sequence>
<dbReference type="InterPro" id="IPR005537">
    <property type="entry name" value="RAMP_III_fam"/>
</dbReference>
<keyword evidence="1" id="KW-0051">Antiviral defense</keyword>
<evidence type="ECO:0000259" key="3">
    <source>
        <dbReference type="Pfam" id="PF03787"/>
    </source>
</evidence>
<comment type="caution">
    <text evidence="4">The sequence shown here is derived from an EMBL/GenBank/DDBJ whole genome shotgun (WGS) entry which is preliminary data.</text>
</comment>
<dbReference type="PANTHER" id="PTHR35579:SF6">
    <property type="entry name" value="DUF324 DOMAIN-CONTAINING PROTEIN"/>
    <property type="match status" value="1"/>
</dbReference>
<organism evidence="4 5">
    <name type="scientific">Faecalicatena orotica</name>
    <dbReference type="NCBI Taxonomy" id="1544"/>
    <lineage>
        <taxon>Bacteria</taxon>
        <taxon>Bacillati</taxon>
        <taxon>Bacillota</taxon>
        <taxon>Clostridia</taxon>
        <taxon>Lachnospirales</taxon>
        <taxon>Lachnospiraceae</taxon>
        <taxon>Faecalicatena</taxon>
    </lineage>
</organism>
<evidence type="ECO:0000313" key="5">
    <source>
        <dbReference type="Proteomes" id="UP000245845"/>
    </source>
</evidence>
<dbReference type="GO" id="GO:0051607">
    <property type="term" value="P:defense response to virus"/>
    <property type="evidence" value="ECO:0007669"/>
    <property type="project" value="UniProtKB-KW"/>
</dbReference>
<dbReference type="CDD" id="cd09726">
    <property type="entry name" value="RAMP_I_III"/>
    <property type="match status" value="2"/>
</dbReference>
<feature type="compositionally biased region" description="Basic and acidic residues" evidence="2">
    <location>
        <begin position="1"/>
        <end position="11"/>
    </location>
</feature>
<evidence type="ECO:0000256" key="2">
    <source>
        <dbReference type="SAM" id="MobiDB-lite"/>
    </source>
</evidence>
<feature type="region of interest" description="Disordered" evidence="2">
    <location>
        <begin position="93"/>
        <end position="113"/>
    </location>
</feature>
<name>A0A2Y9BPK4_9FIRM</name>
<dbReference type="AlphaFoldDB" id="A0A2Y9BPK4"/>
<dbReference type="PANTHER" id="PTHR35579">
    <property type="entry name" value="CRISPR SYSTEM CMS ENDORIBONUCLEASE CSM3"/>
    <property type="match status" value="1"/>
</dbReference>
<keyword evidence="5" id="KW-1185">Reference proteome</keyword>
<reference evidence="4 5" key="1">
    <citation type="submission" date="2018-05" db="EMBL/GenBank/DDBJ databases">
        <title>The Hungate 1000. A catalogue of reference genomes from the rumen microbiome.</title>
        <authorList>
            <person name="Kelly W."/>
        </authorList>
    </citation>
    <scope>NUCLEOTIDE SEQUENCE [LARGE SCALE GENOMIC DNA]</scope>
    <source>
        <strain evidence="4 5">NLAE-zl-C242</strain>
    </source>
</reference>
<accession>A0A2Y9BPK4</accession>
<proteinExistence type="predicted"/>
<evidence type="ECO:0000313" key="4">
    <source>
        <dbReference type="EMBL" id="PWJ20690.1"/>
    </source>
</evidence>
<dbReference type="InterPro" id="IPR052216">
    <property type="entry name" value="CRISPR_Csm3_endoribonuclease"/>
</dbReference>
<gene>
    <name evidence="4" type="ORF">A8806_1216</name>
</gene>
<feature type="domain" description="CRISPR type III-associated protein" evidence="3">
    <location>
        <begin position="317"/>
        <end position="477"/>
    </location>
</feature>
<feature type="region of interest" description="Disordered" evidence="2">
    <location>
        <begin position="1"/>
        <end position="23"/>
    </location>
</feature>
<dbReference type="Pfam" id="PF03787">
    <property type="entry name" value="RAMPs"/>
    <property type="match status" value="2"/>
</dbReference>
<dbReference type="EMBL" id="QGDL01000021">
    <property type="protein sequence ID" value="PWJ20690.1"/>
    <property type="molecule type" value="Genomic_DNA"/>
</dbReference>
<dbReference type="RefSeq" id="WP_242996260.1">
    <property type="nucleotide sequence ID" value="NZ_BAAACK010000008.1"/>
</dbReference>
<evidence type="ECO:0000256" key="1">
    <source>
        <dbReference type="ARBA" id="ARBA00023118"/>
    </source>
</evidence>
<dbReference type="Proteomes" id="UP000245845">
    <property type="component" value="Unassembled WGS sequence"/>
</dbReference>